<keyword evidence="1" id="KW-0418">Kinase</keyword>
<dbReference type="GO" id="GO:0016301">
    <property type="term" value="F:kinase activity"/>
    <property type="evidence" value="ECO:0007669"/>
    <property type="project" value="UniProtKB-KW"/>
</dbReference>
<evidence type="ECO:0000313" key="2">
    <source>
        <dbReference type="Proteomes" id="UP000184038"/>
    </source>
</evidence>
<evidence type="ECO:0000313" key="1">
    <source>
        <dbReference type="EMBL" id="SHM58997.1"/>
    </source>
</evidence>
<accession>A0A1M7K2G0</accession>
<dbReference type="InterPro" id="IPR027417">
    <property type="entry name" value="P-loop_NTPase"/>
</dbReference>
<dbReference type="AlphaFoldDB" id="A0A1M7K2G0"/>
<dbReference type="Proteomes" id="UP000184038">
    <property type="component" value="Unassembled WGS sequence"/>
</dbReference>
<dbReference type="RefSeq" id="WP_073288199.1">
    <property type="nucleotide sequence ID" value="NZ_FRCP01000012.1"/>
</dbReference>
<gene>
    <name evidence="1" type="ORF">SAMN02746066_02539</name>
</gene>
<dbReference type="OrthoDB" id="9781180at2"/>
<protein>
    <submittedName>
        <fullName evidence="1">Cytidylate kinase</fullName>
    </submittedName>
</protein>
<dbReference type="SUPFAM" id="SSF52540">
    <property type="entry name" value="P-loop containing nucleoside triphosphate hydrolases"/>
    <property type="match status" value="1"/>
</dbReference>
<name>A0A1M7K2G0_9FIRM</name>
<keyword evidence="1" id="KW-0808">Transferase</keyword>
<sequence length="204" mass="22937">MNKIITISRQYGSGGREIGEKLAKILGIPFYDNELITRAAKESGFAESVFERAEDKATNSLLYSIAMGMSAYGNQDMGFANLSLDDRIYLAQSDVIRKVAAEGPCVIVGRCADYILKDNPNVVHVFVWADIKNRVERATTKYNMPIAKAQENILKIDKRRANYYNYHANEKWGKAENYHLSIKSDFVGIDNAVEVIKLFVEKGV</sequence>
<dbReference type="STRING" id="1120996.SAMN02746066_02539"/>
<reference evidence="1 2" key="1">
    <citation type="submission" date="2016-11" db="EMBL/GenBank/DDBJ databases">
        <authorList>
            <person name="Jaros S."/>
            <person name="Januszkiewicz K."/>
            <person name="Wedrychowicz H."/>
        </authorList>
    </citation>
    <scope>NUCLEOTIDE SEQUENCE [LARGE SCALE GENOMIC DNA]</scope>
    <source>
        <strain evidence="1 2">DSM 15930</strain>
    </source>
</reference>
<proteinExistence type="predicted"/>
<dbReference type="EMBL" id="FRCP01000012">
    <property type="protein sequence ID" value="SHM58997.1"/>
    <property type="molecule type" value="Genomic_DNA"/>
</dbReference>
<dbReference type="Pfam" id="PF13189">
    <property type="entry name" value="Cytidylate_kin2"/>
    <property type="match status" value="1"/>
</dbReference>
<dbReference type="Gene3D" id="3.40.50.300">
    <property type="entry name" value="P-loop containing nucleotide triphosphate hydrolases"/>
    <property type="match status" value="1"/>
</dbReference>
<keyword evidence="2" id="KW-1185">Reference proteome</keyword>
<organism evidence="1 2">
    <name type="scientific">Anaerosporobacter mobilis DSM 15930</name>
    <dbReference type="NCBI Taxonomy" id="1120996"/>
    <lineage>
        <taxon>Bacteria</taxon>
        <taxon>Bacillati</taxon>
        <taxon>Bacillota</taxon>
        <taxon>Clostridia</taxon>
        <taxon>Lachnospirales</taxon>
        <taxon>Lachnospiraceae</taxon>
        <taxon>Anaerosporobacter</taxon>
    </lineage>
</organism>